<comment type="caution">
    <text evidence="1">The sequence shown here is derived from an EMBL/GenBank/DDBJ whole genome shotgun (WGS) entry which is preliminary data.</text>
</comment>
<dbReference type="EMBL" id="BQNB010016630">
    <property type="protein sequence ID" value="GJT53930.1"/>
    <property type="molecule type" value="Genomic_DNA"/>
</dbReference>
<reference evidence="1" key="1">
    <citation type="journal article" date="2022" name="Int. J. Mol. Sci.">
        <title>Draft Genome of Tanacetum Coccineum: Genomic Comparison of Closely Related Tanacetum-Family Plants.</title>
        <authorList>
            <person name="Yamashiro T."/>
            <person name="Shiraishi A."/>
            <person name="Nakayama K."/>
            <person name="Satake H."/>
        </authorList>
    </citation>
    <scope>NUCLEOTIDE SEQUENCE</scope>
</reference>
<reference evidence="1" key="2">
    <citation type="submission" date="2022-01" db="EMBL/GenBank/DDBJ databases">
        <authorList>
            <person name="Yamashiro T."/>
            <person name="Shiraishi A."/>
            <person name="Satake H."/>
            <person name="Nakayama K."/>
        </authorList>
    </citation>
    <scope>NUCLEOTIDE SEQUENCE</scope>
</reference>
<evidence type="ECO:0000313" key="2">
    <source>
        <dbReference type="Proteomes" id="UP001151760"/>
    </source>
</evidence>
<organism evidence="1 2">
    <name type="scientific">Tanacetum coccineum</name>
    <dbReference type="NCBI Taxonomy" id="301880"/>
    <lineage>
        <taxon>Eukaryota</taxon>
        <taxon>Viridiplantae</taxon>
        <taxon>Streptophyta</taxon>
        <taxon>Embryophyta</taxon>
        <taxon>Tracheophyta</taxon>
        <taxon>Spermatophyta</taxon>
        <taxon>Magnoliopsida</taxon>
        <taxon>eudicotyledons</taxon>
        <taxon>Gunneridae</taxon>
        <taxon>Pentapetalae</taxon>
        <taxon>asterids</taxon>
        <taxon>campanulids</taxon>
        <taxon>Asterales</taxon>
        <taxon>Asteraceae</taxon>
        <taxon>Asteroideae</taxon>
        <taxon>Anthemideae</taxon>
        <taxon>Anthemidinae</taxon>
        <taxon>Tanacetum</taxon>
    </lineage>
</organism>
<sequence>MPYCIFCTNYQLLCRRPDHDQNSDIKAQVSRGAPEAALDLSRLALHFQNVRADRLPFFLLARMKISRRSMKKLHALLLRQTEFYSFSMSLDGDFQFYLDLWLPGHEHESRISTLIFIQAIRACNDFWSKLCCDLLELQEQEEVAA</sequence>
<protein>
    <submittedName>
        <fullName evidence="1">Uncharacterized protein</fullName>
    </submittedName>
</protein>
<dbReference type="Proteomes" id="UP001151760">
    <property type="component" value="Unassembled WGS sequence"/>
</dbReference>
<gene>
    <name evidence="1" type="ORF">Tco_0988984</name>
</gene>
<evidence type="ECO:0000313" key="1">
    <source>
        <dbReference type="EMBL" id="GJT53930.1"/>
    </source>
</evidence>
<proteinExistence type="predicted"/>
<name>A0ABQ5ESP8_9ASTR</name>
<keyword evidence="2" id="KW-1185">Reference proteome</keyword>
<accession>A0ABQ5ESP8</accession>